<comment type="caution">
    <text evidence="2">The sequence shown here is derived from an EMBL/GenBank/DDBJ whole genome shotgun (WGS) entry which is preliminary data.</text>
</comment>
<name>A0A4S8PCR1_9ACTN</name>
<dbReference type="InterPro" id="IPR019660">
    <property type="entry name" value="Put_sensory_transdc_reg_YbjN"/>
</dbReference>
<evidence type="ECO:0000313" key="3">
    <source>
        <dbReference type="Proteomes" id="UP000305792"/>
    </source>
</evidence>
<dbReference type="Proteomes" id="UP000305792">
    <property type="component" value="Unassembled WGS sequence"/>
</dbReference>
<proteinExistence type="predicted"/>
<protein>
    <submittedName>
        <fullName evidence="2">YbjN domain-containing protein</fullName>
    </submittedName>
</protein>
<keyword evidence="3" id="KW-1185">Reference proteome</keyword>
<dbReference type="Gene3D" id="3.30.1460.10">
    <property type="match status" value="1"/>
</dbReference>
<dbReference type="EMBL" id="STGX01000009">
    <property type="protein sequence ID" value="THV28097.1"/>
    <property type="molecule type" value="Genomic_DNA"/>
</dbReference>
<dbReference type="Pfam" id="PF10722">
    <property type="entry name" value="YbjN"/>
    <property type="match status" value="1"/>
</dbReference>
<organism evidence="2 3">
    <name type="scientific">Glycomyces paridis</name>
    <dbReference type="NCBI Taxonomy" id="2126555"/>
    <lineage>
        <taxon>Bacteria</taxon>
        <taxon>Bacillati</taxon>
        <taxon>Actinomycetota</taxon>
        <taxon>Actinomycetes</taxon>
        <taxon>Glycomycetales</taxon>
        <taxon>Glycomycetaceae</taxon>
        <taxon>Glycomyces</taxon>
    </lineage>
</organism>
<evidence type="ECO:0000313" key="2">
    <source>
        <dbReference type="EMBL" id="THV28097.1"/>
    </source>
</evidence>
<sequence length="548" mass="58880">MIEQLTAALDETGADYRADGPRSVVVTLPGSRKLAIACGLVVEDHALRVECFVARRPEERHEAVWAELLRRNGKLYAVAFAVDEAEDIHLVGRLPHTAICADELDRVLGQVLEAADDAFNAILELGFRTSIEDEWRWRLARGESTRNLDAFEHLRPTDLEMAVGEDALGSGRHLLGALVEVVEGRLVARDVGDEVLPVHLVLHRFEPGLGVTGGVVLGGGEHLGGQFGLGVLQSGGLLDLPRGLEVTGETRERTAQVDRRLEVVAASVHACGPVEQGLLDAPVARPVGAAAGPREPGVVEVVGVRAAGDRVLGLAHAAAPGALGRAEVRQLHRLGLHVGRTVEGGEVGVPVLLRLRVERVRLGVGALVVLVDDHEGDRGVVDADAVDLRRRQRQVRGGVHLLAEHVLQCGRLGELESSGVHREAQVLQAQSRDAFQRELDLVGRGHVRQQHRLGGGPVDRVGRLGAAGQRGRGEDRGQGDPARAAAGRARGLRHRSTRRGSSNRSPNAMTCRCRRGRGAAVRGPRTSPGRPTATSRSIRRRRSRSSRR</sequence>
<gene>
    <name evidence="2" type="ORF">E9998_13900</name>
</gene>
<feature type="compositionally biased region" description="Low complexity" evidence="1">
    <location>
        <begin position="479"/>
        <end position="489"/>
    </location>
</feature>
<reference evidence="2 3" key="1">
    <citation type="journal article" date="2018" name="Int. J. Syst. Evol. Microbiol.">
        <title>Glycomyces paridis sp. nov., isolated from the medicinal plant Paris polyphylla.</title>
        <authorList>
            <person name="Fang X.M."/>
            <person name="Bai J.L."/>
            <person name="Su J."/>
            <person name="Zhao L.L."/>
            <person name="Liu H.Y."/>
            <person name="Ma B.P."/>
            <person name="Zhang Y.Q."/>
            <person name="Yu L.Y."/>
        </authorList>
    </citation>
    <scope>NUCLEOTIDE SEQUENCE [LARGE SCALE GENOMIC DNA]</scope>
    <source>
        <strain evidence="2 3">CPCC 204357</strain>
    </source>
</reference>
<feature type="compositionally biased region" description="Basic residues" evidence="1">
    <location>
        <begin position="537"/>
        <end position="548"/>
    </location>
</feature>
<dbReference type="SUPFAM" id="SSF69635">
    <property type="entry name" value="Type III secretory system chaperone-like"/>
    <property type="match status" value="1"/>
</dbReference>
<feature type="compositionally biased region" description="Polar residues" evidence="1">
    <location>
        <begin position="499"/>
        <end position="508"/>
    </location>
</feature>
<feature type="region of interest" description="Disordered" evidence="1">
    <location>
        <begin position="447"/>
        <end position="548"/>
    </location>
</feature>
<evidence type="ECO:0000256" key="1">
    <source>
        <dbReference type="SAM" id="MobiDB-lite"/>
    </source>
</evidence>
<dbReference type="AlphaFoldDB" id="A0A4S8PCR1"/>
<accession>A0A4S8PCR1</accession>
<dbReference type="OrthoDB" id="3212317at2"/>